<evidence type="ECO:0000259" key="1">
    <source>
        <dbReference type="Pfam" id="PF01593"/>
    </source>
</evidence>
<organism evidence="2 3">
    <name type="scientific">Candidatus Desulfatibia profunda</name>
    <dbReference type="NCBI Taxonomy" id="2841695"/>
    <lineage>
        <taxon>Bacteria</taxon>
        <taxon>Pseudomonadati</taxon>
        <taxon>Thermodesulfobacteriota</taxon>
        <taxon>Desulfobacteria</taxon>
        <taxon>Desulfobacterales</taxon>
        <taxon>Desulfobacterales incertae sedis</taxon>
        <taxon>Candidatus Desulfatibia</taxon>
    </lineage>
</organism>
<comment type="caution">
    <text evidence="2">The sequence shown here is derived from an EMBL/GenBank/DDBJ whole genome shotgun (WGS) entry which is preliminary data.</text>
</comment>
<dbReference type="Gene3D" id="1.10.3110.10">
    <property type="entry name" value="protoporphyrinogen ix oxidase, domain 3"/>
    <property type="match status" value="1"/>
</dbReference>
<protein>
    <submittedName>
        <fullName evidence="2">FAD-dependent oxidoreductase</fullName>
    </submittedName>
</protein>
<dbReference type="InterPro" id="IPR050464">
    <property type="entry name" value="Zeta_carotene_desat/Oxidored"/>
</dbReference>
<dbReference type="EMBL" id="JACNJH010000041">
    <property type="protein sequence ID" value="MBC8359926.1"/>
    <property type="molecule type" value="Genomic_DNA"/>
</dbReference>
<accession>A0A8J6NST1</accession>
<dbReference type="Gene3D" id="3.50.50.60">
    <property type="entry name" value="FAD/NAD(P)-binding domain"/>
    <property type="match status" value="1"/>
</dbReference>
<dbReference type="InterPro" id="IPR036188">
    <property type="entry name" value="FAD/NAD-bd_sf"/>
</dbReference>
<dbReference type="PRINTS" id="PR00419">
    <property type="entry name" value="ADXRDTASE"/>
</dbReference>
<dbReference type="PANTHER" id="PTHR42923">
    <property type="entry name" value="PROTOPORPHYRINOGEN OXIDASE"/>
    <property type="match status" value="1"/>
</dbReference>
<dbReference type="Proteomes" id="UP000603434">
    <property type="component" value="Unassembled WGS sequence"/>
</dbReference>
<dbReference type="AlphaFoldDB" id="A0A8J6NST1"/>
<gene>
    <name evidence="2" type="ORF">H8E23_00825</name>
</gene>
<dbReference type="SUPFAM" id="SSF51905">
    <property type="entry name" value="FAD/NAD(P)-binding domain"/>
    <property type="match status" value="1"/>
</dbReference>
<name>A0A8J6NST1_9BACT</name>
<sequence length="451" mass="50965">MKLNPVSSRIAIIGAGISGLAAAYQLIKAGYDPVIFEKESFVGGRMSSKNLDGFIIDKAAYTIPKTHKNLKRFLKEMEMKKSLVPTPGTYSTFSAGKEHKINIGSSKQFFKSELFSLKSKKEIIKLFIYARSLGSTLNLARPRKKTFKLEQVSAAAYLAEHYDKEILEFVAYPLFSEMYLGTPENNSKIAFLAGIKHLHRFKIFALDKGMGVLPERLARGMDIRLNTPVINIHRQAREGPYEIQTGSENPGTHIFDAVIFAVPSPIVPELFDDLPGELKECFLATSYAPSIVTALAVDQQYSETSMIISLLRKDFRVLGNIIFDRHKGPFRVPEGKELITAILCEQASRRLFHEPNNVIITEVLKEIDFLYPTFSSRLIFSRVYRWQYGAVQLQPGLLFKQHTARKALKDELHNLYFAGDGLYWSGLEVSFNTGRQAAEQIIKKMGKRKRP</sequence>
<dbReference type="Pfam" id="PF01593">
    <property type="entry name" value="Amino_oxidase"/>
    <property type="match status" value="1"/>
</dbReference>
<dbReference type="Gene3D" id="3.90.660.20">
    <property type="entry name" value="Protoporphyrinogen oxidase, mitochondrial, domain 2"/>
    <property type="match status" value="1"/>
</dbReference>
<evidence type="ECO:0000313" key="2">
    <source>
        <dbReference type="EMBL" id="MBC8359926.1"/>
    </source>
</evidence>
<reference evidence="2 3" key="1">
    <citation type="submission" date="2020-08" db="EMBL/GenBank/DDBJ databases">
        <title>Bridging the membrane lipid divide: bacteria of the FCB group superphylum have the potential to synthesize archaeal ether lipids.</title>
        <authorList>
            <person name="Villanueva L."/>
            <person name="Von Meijenfeldt F.A.B."/>
            <person name="Westbye A.B."/>
            <person name="Yadav S."/>
            <person name="Hopmans E.C."/>
            <person name="Dutilh B.E."/>
            <person name="Sinninghe Damste J.S."/>
        </authorList>
    </citation>
    <scope>NUCLEOTIDE SEQUENCE [LARGE SCALE GENOMIC DNA]</scope>
    <source>
        <strain evidence="2">NIOZ-UU30</strain>
    </source>
</reference>
<feature type="domain" description="Amine oxidase" evidence="1">
    <location>
        <begin position="17"/>
        <end position="442"/>
    </location>
</feature>
<evidence type="ECO:0000313" key="3">
    <source>
        <dbReference type="Proteomes" id="UP000603434"/>
    </source>
</evidence>
<proteinExistence type="predicted"/>
<dbReference type="InterPro" id="IPR002937">
    <property type="entry name" value="Amino_oxidase"/>
</dbReference>
<dbReference type="GO" id="GO:0016491">
    <property type="term" value="F:oxidoreductase activity"/>
    <property type="evidence" value="ECO:0007669"/>
    <property type="project" value="InterPro"/>
</dbReference>